<evidence type="ECO:0000256" key="2">
    <source>
        <dbReference type="PROSITE-ProRule" id="PRU00169"/>
    </source>
</evidence>
<protein>
    <submittedName>
        <fullName evidence="4">Response regulator</fullName>
    </submittedName>
</protein>
<evidence type="ECO:0000313" key="5">
    <source>
        <dbReference type="Proteomes" id="UP000703674"/>
    </source>
</evidence>
<dbReference type="PANTHER" id="PTHR44591:SF3">
    <property type="entry name" value="RESPONSE REGULATORY DOMAIN-CONTAINING PROTEIN"/>
    <property type="match status" value="1"/>
</dbReference>
<proteinExistence type="predicted"/>
<dbReference type="EMBL" id="JAAVJR010000001">
    <property type="protein sequence ID" value="NJW51546.1"/>
    <property type="molecule type" value="Genomic_DNA"/>
</dbReference>
<dbReference type="PANTHER" id="PTHR44591">
    <property type="entry name" value="STRESS RESPONSE REGULATOR PROTEIN 1"/>
    <property type="match status" value="1"/>
</dbReference>
<keyword evidence="5" id="KW-1185">Reference proteome</keyword>
<organism evidence="4 5">
    <name type="scientific">Salinimicrobium oceani</name>
    <dbReference type="NCBI Taxonomy" id="2722702"/>
    <lineage>
        <taxon>Bacteria</taxon>
        <taxon>Pseudomonadati</taxon>
        <taxon>Bacteroidota</taxon>
        <taxon>Flavobacteriia</taxon>
        <taxon>Flavobacteriales</taxon>
        <taxon>Flavobacteriaceae</taxon>
        <taxon>Salinimicrobium</taxon>
    </lineage>
</organism>
<accession>A0ABX1CTC4</accession>
<dbReference type="InterPro" id="IPR001789">
    <property type="entry name" value="Sig_transdc_resp-reg_receiver"/>
</dbReference>
<keyword evidence="1 2" id="KW-0597">Phosphoprotein</keyword>
<evidence type="ECO:0000313" key="4">
    <source>
        <dbReference type="EMBL" id="NJW51546.1"/>
    </source>
</evidence>
<gene>
    <name evidence="4" type="ORF">HC175_01280</name>
</gene>
<dbReference type="Pfam" id="PF00072">
    <property type="entry name" value="Response_reg"/>
    <property type="match status" value="1"/>
</dbReference>
<dbReference type="PROSITE" id="PS50110">
    <property type="entry name" value="RESPONSE_REGULATORY"/>
    <property type="match status" value="1"/>
</dbReference>
<dbReference type="Gene3D" id="3.40.50.2300">
    <property type="match status" value="1"/>
</dbReference>
<dbReference type="SMART" id="SM00448">
    <property type="entry name" value="REC"/>
    <property type="match status" value="1"/>
</dbReference>
<dbReference type="InterPro" id="IPR050595">
    <property type="entry name" value="Bact_response_regulator"/>
</dbReference>
<dbReference type="SUPFAM" id="SSF52172">
    <property type="entry name" value="CheY-like"/>
    <property type="match status" value="1"/>
</dbReference>
<feature type="domain" description="Response regulatory" evidence="3">
    <location>
        <begin position="7"/>
        <end position="121"/>
    </location>
</feature>
<feature type="modified residue" description="4-aspartylphosphate" evidence="2">
    <location>
        <position position="56"/>
    </location>
</feature>
<sequence length="122" mass="13579">MENNVKKILIVDDDVSIGEMLRTLLEFSGYKAIVVNNPKKVEDKVAEEHFDLILLDMRLSGVDGTEICSKLKESETSKHIPVLMMSALSNADKTCKAAGADDFIYKPFEMDDLLSKIKTIIG</sequence>
<reference evidence="4 5" key="1">
    <citation type="submission" date="2020-03" db="EMBL/GenBank/DDBJ databases">
        <title>Salinimicrobium sp. nov, isolated from SCS.</title>
        <authorList>
            <person name="Cao W.R."/>
        </authorList>
    </citation>
    <scope>NUCLEOTIDE SEQUENCE [LARGE SCALE GENOMIC DNA]</scope>
    <source>
        <strain evidence="5">J15B91</strain>
    </source>
</reference>
<evidence type="ECO:0000259" key="3">
    <source>
        <dbReference type="PROSITE" id="PS50110"/>
    </source>
</evidence>
<name>A0ABX1CTC4_9FLAO</name>
<evidence type="ECO:0000256" key="1">
    <source>
        <dbReference type="ARBA" id="ARBA00022553"/>
    </source>
</evidence>
<dbReference type="InterPro" id="IPR011006">
    <property type="entry name" value="CheY-like_superfamily"/>
</dbReference>
<comment type="caution">
    <text evidence="4">The sequence shown here is derived from an EMBL/GenBank/DDBJ whole genome shotgun (WGS) entry which is preliminary data.</text>
</comment>
<dbReference type="Proteomes" id="UP000703674">
    <property type="component" value="Unassembled WGS sequence"/>
</dbReference>